<accession>X0S1R9</accession>
<evidence type="ECO:0000313" key="1">
    <source>
        <dbReference type="EMBL" id="GAF75008.1"/>
    </source>
</evidence>
<comment type="caution">
    <text evidence="1">The sequence shown here is derived from an EMBL/GenBank/DDBJ whole genome shotgun (WGS) entry which is preliminary data.</text>
</comment>
<dbReference type="EMBL" id="BARS01006879">
    <property type="protein sequence ID" value="GAF75008.1"/>
    <property type="molecule type" value="Genomic_DNA"/>
</dbReference>
<feature type="non-terminal residue" evidence="1">
    <location>
        <position position="1"/>
    </location>
</feature>
<dbReference type="SUPFAM" id="SSF48452">
    <property type="entry name" value="TPR-like"/>
    <property type="match status" value="1"/>
</dbReference>
<dbReference type="InterPro" id="IPR011990">
    <property type="entry name" value="TPR-like_helical_dom_sf"/>
</dbReference>
<dbReference type="Gene3D" id="1.25.40.10">
    <property type="entry name" value="Tetratricopeptide repeat domain"/>
    <property type="match status" value="1"/>
</dbReference>
<proteinExistence type="predicted"/>
<protein>
    <recommendedName>
        <fullName evidence="2">Tetratricopeptide repeat protein</fullName>
    </recommendedName>
</protein>
<organism evidence="1">
    <name type="scientific">marine sediment metagenome</name>
    <dbReference type="NCBI Taxonomy" id="412755"/>
    <lineage>
        <taxon>unclassified sequences</taxon>
        <taxon>metagenomes</taxon>
        <taxon>ecological metagenomes</taxon>
    </lineage>
</organism>
<dbReference type="AlphaFoldDB" id="X0S1R9"/>
<sequence length="275" mass="31354">AAETRRQLRLLEPDESEHVYELAGIHLTLGSVYLVTEKFDQCRVEYETSVEMNEQLVEDYPNEIDYIYDLGQGYIALLQLSLETNDRREEHWLDLAEETFERLVEQAPLHVEIRERLLEIVAYRAQIQFGEGKFEEAAQRWQRVVELNTYADDDLFYRFQRDYCRGKGGDHQAAAATASEMADTADGEGELLANAALLIAVAAIAVESDETLSGEERQSAAERYTAEGIDMLRGVLKTDYFSQPDILNQFESNPDAAPLFRHPDYDGLWSEEGGQ</sequence>
<name>X0S1R9_9ZZZZ</name>
<reference evidence="1" key="1">
    <citation type="journal article" date="2014" name="Front. Microbiol.">
        <title>High frequency of phylogenetically diverse reductive dehalogenase-homologous genes in deep subseafloor sedimentary metagenomes.</title>
        <authorList>
            <person name="Kawai M."/>
            <person name="Futagami T."/>
            <person name="Toyoda A."/>
            <person name="Takaki Y."/>
            <person name="Nishi S."/>
            <person name="Hori S."/>
            <person name="Arai W."/>
            <person name="Tsubouchi T."/>
            <person name="Morono Y."/>
            <person name="Uchiyama I."/>
            <person name="Ito T."/>
            <person name="Fujiyama A."/>
            <person name="Inagaki F."/>
            <person name="Takami H."/>
        </authorList>
    </citation>
    <scope>NUCLEOTIDE SEQUENCE</scope>
    <source>
        <strain evidence="1">Expedition CK06-06</strain>
    </source>
</reference>
<gene>
    <name evidence="1" type="ORF">S01H1_13331</name>
</gene>
<evidence type="ECO:0008006" key="2">
    <source>
        <dbReference type="Google" id="ProtNLM"/>
    </source>
</evidence>